<reference evidence="4 5" key="1">
    <citation type="submission" date="2020-08" db="EMBL/GenBank/DDBJ databases">
        <title>Genomic Encyclopedia of Type Strains, Phase IV (KMG-IV): sequencing the most valuable type-strain genomes for metagenomic binning, comparative biology and taxonomic classification.</title>
        <authorList>
            <person name="Goeker M."/>
        </authorList>
    </citation>
    <scope>NUCLEOTIDE SEQUENCE [LARGE SCALE GENOMIC DNA]</scope>
    <source>
        <strain evidence="4 5">DSM 17976</strain>
    </source>
</reference>
<organism evidence="4 5">
    <name type="scientific">Runella defluvii</name>
    <dbReference type="NCBI Taxonomy" id="370973"/>
    <lineage>
        <taxon>Bacteria</taxon>
        <taxon>Pseudomonadati</taxon>
        <taxon>Bacteroidota</taxon>
        <taxon>Cytophagia</taxon>
        <taxon>Cytophagales</taxon>
        <taxon>Spirosomataceae</taxon>
        <taxon>Runella</taxon>
    </lineage>
</organism>
<dbReference type="PANTHER" id="PTHR46394">
    <property type="entry name" value="ANNEXIN"/>
    <property type="match status" value="1"/>
</dbReference>
<accession>A0A7W5ZII8</accession>
<keyword evidence="5" id="KW-1185">Reference proteome</keyword>
<dbReference type="GO" id="GO:0016042">
    <property type="term" value="P:lipid catabolic process"/>
    <property type="evidence" value="ECO:0007669"/>
    <property type="project" value="UniProtKB-UniRule"/>
</dbReference>
<evidence type="ECO:0000256" key="1">
    <source>
        <dbReference type="ARBA" id="ARBA00023098"/>
    </source>
</evidence>
<evidence type="ECO:0000259" key="3">
    <source>
        <dbReference type="PROSITE" id="PS51635"/>
    </source>
</evidence>
<feature type="short sequence motif" description="GXGXXG" evidence="2">
    <location>
        <begin position="13"/>
        <end position="18"/>
    </location>
</feature>
<comment type="caution">
    <text evidence="4">The sequence shown here is derived from an EMBL/GenBank/DDBJ whole genome shotgun (WGS) entry which is preliminary data.</text>
</comment>
<dbReference type="InterPro" id="IPR002641">
    <property type="entry name" value="PNPLA_dom"/>
</dbReference>
<feature type="active site" description="Proton acceptor" evidence="2">
    <location>
        <position position="186"/>
    </location>
</feature>
<dbReference type="GO" id="GO:0016787">
    <property type="term" value="F:hydrolase activity"/>
    <property type="evidence" value="ECO:0007669"/>
    <property type="project" value="UniProtKB-UniRule"/>
</dbReference>
<feature type="short sequence motif" description="GXSXG" evidence="2">
    <location>
        <begin position="42"/>
        <end position="46"/>
    </location>
</feature>
<dbReference type="PROSITE" id="PS51635">
    <property type="entry name" value="PNPLA"/>
    <property type="match status" value="1"/>
</dbReference>
<gene>
    <name evidence="4" type="ORF">FHS57_001482</name>
</gene>
<dbReference type="Pfam" id="PF01734">
    <property type="entry name" value="Patatin"/>
    <property type="match status" value="1"/>
</dbReference>
<feature type="active site" description="Nucleophile" evidence="2">
    <location>
        <position position="44"/>
    </location>
</feature>
<evidence type="ECO:0000256" key="2">
    <source>
        <dbReference type="PROSITE-ProRule" id="PRU01161"/>
    </source>
</evidence>
<evidence type="ECO:0000313" key="4">
    <source>
        <dbReference type="EMBL" id="MBB3837488.1"/>
    </source>
</evidence>
<dbReference type="EMBL" id="JACIBY010000002">
    <property type="protein sequence ID" value="MBB3837488.1"/>
    <property type="molecule type" value="Genomic_DNA"/>
</dbReference>
<protein>
    <submittedName>
        <fullName evidence="4">NTE family protein</fullName>
    </submittedName>
</protein>
<name>A0A7W5ZII8_9BACT</name>
<proteinExistence type="predicted"/>
<dbReference type="InterPro" id="IPR052580">
    <property type="entry name" value="Lipid_Hydrolase"/>
</dbReference>
<feature type="short sequence motif" description="DGA/G" evidence="2">
    <location>
        <begin position="186"/>
        <end position="188"/>
    </location>
</feature>
<dbReference type="AlphaFoldDB" id="A0A7W5ZII8"/>
<dbReference type="RefSeq" id="WP_183972199.1">
    <property type="nucleotide sequence ID" value="NZ_JACIBY010000002.1"/>
</dbReference>
<dbReference type="PANTHER" id="PTHR46394:SF1">
    <property type="entry name" value="PNPLA DOMAIN-CONTAINING PROTEIN"/>
    <property type="match status" value="1"/>
</dbReference>
<dbReference type="SUPFAM" id="SSF52151">
    <property type="entry name" value="FabD/lysophospholipase-like"/>
    <property type="match status" value="1"/>
</dbReference>
<keyword evidence="2" id="KW-0442">Lipid degradation</keyword>
<feature type="domain" description="PNPLA" evidence="3">
    <location>
        <begin position="9"/>
        <end position="199"/>
    </location>
</feature>
<keyword evidence="1 2" id="KW-0443">Lipid metabolism</keyword>
<dbReference type="InterPro" id="IPR016035">
    <property type="entry name" value="Acyl_Trfase/lysoPLipase"/>
</dbReference>
<sequence length="301" mass="33288">MSIFPFQHLVFKGGGVKGIAYVGAMKALEEANISSQINGFAGTSAGSIVAALGACRISSDTLNTFLASTNYENFKDKGGIFNFVEDLANKFGPYEGDYFLNSWFKVFLQQQNINPAITFEEVYAQFGTTLKVFSTDLNTQQIQEFSVAKTPNVQIAMAVRASMSIPMFFKAWQFPDANPSSHLYVDGGVMYNYPIDTFDNATSPADATLGFFLADLQKAAPPNQLTYGVDQLETYIKSLFEALLNSQNWMIEKNLYESDRTIQIDDLGISATDFSITPQQVQALYHSGYTSTKTFLQAFRG</sequence>
<keyword evidence="2" id="KW-0378">Hydrolase</keyword>
<dbReference type="Proteomes" id="UP000541352">
    <property type="component" value="Unassembled WGS sequence"/>
</dbReference>
<evidence type="ECO:0000313" key="5">
    <source>
        <dbReference type="Proteomes" id="UP000541352"/>
    </source>
</evidence>
<dbReference type="Gene3D" id="3.40.1090.10">
    <property type="entry name" value="Cytosolic phospholipase A2 catalytic domain"/>
    <property type="match status" value="2"/>
</dbReference>
<dbReference type="CDD" id="cd07207">
    <property type="entry name" value="Pat_ExoU_VipD_like"/>
    <property type="match status" value="1"/>
</dbReference>